<dbReference type="Pfam" id="PF08239">
    <property type="entry name" value="SH3_3"/>
    <property type="match status" value="1"/>
</dbReference>
<evidence type="ECO:0000313" key="5">
    <source>
        <dbReference type="Proteomes" id="UP000823960"/>
    </source>
</evidence>
<dbReference type="InterPro" id="IPR017853">
    <property type="entry name" value="GH"/>
</dbReference>
<gene>
    <name evidence="4" type="ORF">IAD28_01295</name>
</gene>
<dbReference type="SUPFAM" id="SSF51445">
    <property type="entry name" value="(Trans)glycosidases"/>
    <property type="match status" value="1"/>
</dbReference>
<dbReference type="PROSITE" id="PS51781">
    <property type="entry name" value="SH3B"/>
    <property type="match status" value="1"/>
</dbReference>
<name>A0A9D1NP85_9FIRM</name>
<feature type="compositionally biased region" description="Low complexity" evidence="2">
    <location>
        <begin position="198"/>
        <end position="211"/>
    </location>
</feature>
<dbReference type="AlphaFoldDB" id="A0A9D1NP85"/>
<dbReference type="PROSITE" id="PS51257">
    <property type="entry name" value="PROKAR_LIPOPROTEIN"/>
    <property type="match status" value="1"/>
</dbReference>
<comment type="caution">
    <text evidence="4">The sequence shown here is derived from an EMBL/GenBank/DDBJ whole genome shotgun (WGS) entry which is preliminary data.</text>
</comment>
<dbReference type="Proteomes" id="UP000823960">
    <property type="component" value="Unassembled WGS sequence"/>
</dbReference>
<dbReference type="EMBL" id="DVOL01000014">
    <property type="protein sequence ID" value="HIV10320.1"/>
    <property type="molecule type" value="Genomic_DNA"/>
</dbReference>
<evidence type="ECO:0000259" key="3">
    <source>
        <dbReference type="PROSITE" id="PS51781"/>
    </source>
</evidence>
<organism evidence="4 5">
    <name type="scientific">Candidatus Faeciplasma avium</name>
    <dbReference type="NCBI Taxonomy" id="2840798"/>
    <lineage>
        <taxon>Bacteria</taxon>
        <taxon>Bacillati</taxon>
        <taxon>Bacillota</taxon>
        <taxon>Clostridia</taxon>
        <taxon>Eubacteriales</taxon>
        <taxon>Oscillospiraceae</taxon>
        <taxon>Oscillospiraceae incertae sedis</taxon>
        <taxon>Candidatus Faeciplasma</taxon>
    </lineage>
</organism>
<sequence>MLRHNRRCVLDFKRLLASITAVVILLITLSSCDKRAKGSISSGANEITIETFGSAKTEEPFIEPEPPSYVTPPQTEPTFQYTITESIGEASEAPTASEPAFSSDISAASDSASYDITPHSSVMYANADVNVRSEPDASSRRLGHLDKDEAANVTGIVSNGWYRIEFEGGIGFINGRYLSEEKATAKTSEPPASETLPSTGTSSAALSSSDSEQTELAPGEDSVELPEVGNTSGYQALNYQTQKAVWFAYLDIDGWLLGADSDEFRQRIKTAFSNVRAMGCNTVYVHVRAFGDAYYHSFIYPFTAAYSGTVGVSPDYDPLEIMIEEAHSLGLSFHAWVNPMRTTDKARFSQMPDSYILKQWYNLDSTNGTYLVYDSDSGYYWLSPAYTAVRELISSGIAEIVSSYQVDGIHIDDYFYPTTDASFDSAAFSVSGWSDLSSWRKNAVSQLVKSIYDTVKAVNPTVLFGVSPQGNTENNRNKLYADIDLWCSSYGYLDYVVPQLYYGYEGSLPFDAAAQEWQSLVTNPSVSLVCGFAAYKVGSTKEWRSGSILSSQTAYIDSLSRYSGCAYYRYGSLFPTGSYMEKEFDSLLAAINSFN</sequence>
<evidence type="ECO:0000313" key="4">
    <source>
        <dbReference type="EMBL" id="HIV10320.1"/>
    </source>
</evidence>
<dbReference type="InterPro" id="IPR052177">
    <property type="entry name" value="Divisome_Glycosyl_Hydrolase"/>
</dbReference>
<proteinExistence type="predicted"/>
<reference evidence="4" key="2">
    <citation type="journal article" date="2021" name="PeerJ">
        <title>Extensive microbial diversity within the chicken gut microbiome revealed by metagenomics and culture.</title>
        <authorList>
            <person name="Gilroy R."/>
            <person name="Ravi A."/>
            <person name="Getino M."/>
            <person name="Pursley I."/>
            <person name="Horton D.L."/>
            <person name="Alikhan N.F."/>
            <person name="Baker D."/>
            <person name="Gharbi K."/>
            <person name="Hall N."/>
            <person name="Watson M."/>
            <person name="Adriaenssens E.M."/>
            <person name="Foster-Nyarko E."/>
            <person name="Jarju S."/>
            <person name="Secka A."/>
            <person name="Antonio M."/>
            <person name="Oren A."/>
            <person name="Chaudhuri R.R."/>
            <person name="La Ragione R."/>
            <person name="Hildebrand F."/>
            <person name="Pallen M.J."/>
        </authorList>
    </citation>
    <scope>NUCLEOTIDE SEQUENCE</scope>
    <source>
        <strain evidence="4">1370</strain>
    </source>
</reference>
<feature type="region of interest" description="Disordered" evidence="2">
    <location>
        <begin position="183"/>
        <end position="227"/>
    </location>
</feature>
<dbReference type="PANTHER" id="PTHR43405">
    <property type="entry name" value="GLYCOSYL HYDROLASE DIGH"/>
    <property type="match status" value="1"/>
</dbReference>
<keyword evidence="1" id="KW-0732">Signal</keyword>
<evidence type="ECO:0000256" key="2">
    <source>
        <dbReference type="SAM" id="MobiDB-lite"/>
    </source>
</evidence>
<dbReference type="SMART" id="SM00287">
    <property type="entry name" value="SH3b"/>
    <property type="match status" value="1"/>
</dbReference>
<evidence type="ECO:0000256" key="1">
    <source>
        <dbReference type="ARBA" id="ARBA00022729"/>
    </source>
</evidence>
<feature type="domain" description="SH3b" evidence="3">
    <location>
        <begin position="117"/>
        <end position="182"/>
    </location>
</feature>
<dbReference type="PANTHER" id="PTHR43405:SF1">
    <property type="entry name" value="GLYCOSYL HYDROLASE DIGH"/>
    <property type="match status" value="1"/>
</dbReference>
<dbReference type="InterPro" id="IPR003790">
    <property type="entry name" value="GHL10"/>
</dbReference>
<protein>
    <submittedName>
        <fullName evidence="4">Family 10 glycosylhydrolase</fullName>
    </submittedName>
</protein>
<dbReference type="Gene3D" id="2.30.30.40">
    <property type="entry name" value="SH3 Domains"/>
    <property type="match status" value="1"/>
</dbReference>
<dbReference type="InterPro" id="IPR003646">
    <property type="entry name" value="SH3-like_bac-type"/>
</dbReference>
<dbReference type="Pfam" id="PF02638">
    <property type="entry name" value="GHL10"/>
    <property type="match status" value="1"/>
</dbReference>
<dbReference type="Gene3D" id="3.20.20.80">
    <property type="entry name" value="Glycosidases"/>
    <property type="match status" value="1"/>
</dbReference>
<accession>A0A9D1NP85</accession>
<reference evidence="4" key="1">
    <citation type="submission" date="2020-10" db="EMBL/GenBank/DDBJ databases">
        <authorList>
            <person name="Gilroy R."/>
        </authorList>
    </citation>
    <scope>NUCLEOTIDE SEQUENCE</scope>
    <source>
        <strain evidence="4">1370</strain>
    </source>
</reference>